<keyword evidence="3" id="KW-1185">Reference proteome</keyword>
<proteinExistence type="predicted"/>
<gene>
    <name evidence="2" type="ORF">ACFSX4_07940</name>
</gene>
<dbReference type="Proteomes" id="UP001597519">
    <property type="component" value="Unassembled WGS sequence"/>
</dbReference>
<dbReference type="CDD" id="cd10441">
    <property type="entry name" value="GIY-YIG_COG1833"/>
    <property type="match status" value="1"/>
</dbReference>
<dbReference type="PANTHER" id="PTHR37460:SF1">
    <property type="entry name" value="ENDONUCLEASE III"/>
    <property type="match status" value="1"/>
</dbReference>
<evidence type="ECO:0000313" key="2">
    <source>
        <dbReference type="EMBL" id="MFD2830402.1"/>
    </source>
</evidence>
<dbReference type="SMART" id="SM00465">
    <property type="entry name" value="GIYc"/>
    <property type="match status" value="1"/>
</dbReference>
<dbReference type="InterPro" id="IPR002837">
    <property type="entry name" value="DUF123"/>
</dbReference>
<dbReference type="EMBL" id="JBHUOQ010000001">
    <property type="protein sequence ID" value="MFD2830402.1"/>
    <property type="molecule type" value="Genomic_DNA"/>
</dbReference>
<dbReference type="InterPro" id="IPR000305">
    <property type="entry name" value="GIY-YIG_endonuc"/>
</dbReference>
<dbReference type="Pfam" id="PF01986">
    <property type="entry name" value="DUF123"/>
    <property type="match status" value="1"/>
</dbReference>
<dbReference type="PANTHER" id="PTHR37460">
    <property type="entry name" value="ENDONUCLEASE III"/>
    <property type="match status" value="1"/>
</dbReference>
<sequence length="110" mass="12774">MPEDHYNIAIGRLGIFDFQKGFYVYIGSAKRNIQARINRHITIDKNKHWHIDYLRPYLQITNVHTFSGEECALFQQLLEEHSGTIPAKGFGSSDCQCISHLFYSENEINL</sequence>
<reference evidence="3" key="1">
    <citation type="journal article" date="2019" name="Int. J. Syst. Evol. Microbiol.">
        <title>The Global Catalogue of Microorganisms (GCM) 10K type strain sequencing project: providing services to taxonomists for standard genome sequencing and annotation.</title>
        <authorList>
            <consortium name="The Broad Institute Genomics Platform"/>
            <consortium name="The Broad Institute Genome Sequencing Center for Infectious Disease"/>
            <person name="Wu L."/>
            <person name="Ma J."/>
        </authorList>
    </citation>
    <scope>NUCLEOTIDE SEQUENCE [LARGE SCALE GENOMIC DNA]</scope>
    <source>
        <strain evidence="3">KCTC 33575</strain>
    </source>
</reference>
<dbReference type="RefSeq" id="WP_377773300.1">
    <property type="nucleotide sequence ID" value="NZ_JBHUOQ010000001.1"/>
</dbReference>
<feature type="domain" description="GIY-YIG" evidence="1">
    <location>
        <begin position="10"/>
        <end position="105"/>
    </location>
</feature>
<evidence type="ECO:0000313" key="3">
    <source>
        <dbReference type="Proteomes" id="UP001597519"/>
    </source>
</evidence>
<accession>A0ABW5WWM5</accession>
<organism evidence="2 3">
    <name type="scientific">Corticicoccus populi</name>
    <dbReference type="NCBI Taxonomy" id="1812821"/>
    <lineage>
        <taxon>Bacteria</taxon>
        <taxon>Bacillati</taxon>
        <taxon>Bacillota</taxon>
        <taxon>Bacilli</taxon>
        <taxon>Bacillales</taxon>
        <taxon>Staphylococcaceae</taxon>
        <taxon>Corticicoccus</taxon>
    </lineage>
</organism>
<name>A0ABW5WWM5_9STAP</name>
<comment type="caution">
    <text evidence="2">The sequence shown here is derived from an EMBL/GenBank/DDBJ whole genome shotgun (WGS) entry which is preliminary data.</text>
</comment>
<protein>
    <submittedName>
        <fullName evidence="2">DUF123 domain-containing protein</fullName>
    </submittedName>
</protein>
<evidence type="ECO:0000259" key="1">
    <source>
        <dbReference type="SMART" id="SM00465"/>
    </source>
</evidence>